<organism evidence="1 2">
    <name type="scientific">Daphnia pulex</name>
    <name type="common">Water flea</name>
    <dbReference type="NCBI Taxonomy" id="6669"/>
    <lineage>
        <taxon>Eukaryota</taxon>
        <taxon>Metazoa</taxon>
        <taxon>Ecdysozoa</taxon>
        <taxon>Arthropoda</taxon>
        <taxon>Crustacea</taxon>
        <taxon>Branchiopoda</taxon>
        <taxon>Diplostraca</taxon>
        <taxon>Cladocera</taxon>
        <taxon>Anomopoda</taxon>
        <taxon>Daphniidae</taxon>
        <taxon>Daphnia</taxon>
    </lineage>
</organism>
<dbReference type="AlphaFoldDB" id="E9I2E0"/>
<dbReference type="KEGG" id="dpx:DAPPUDRAFT_120872"/>
<dbReference type="InParanoid" id="E9I2E0"/>
<protein>
    <submittedName>
        <fullName evidence="1">Uncharacterized protein</fullName>
    </submittedName>
</protein>
<gene>
    <name evidence="1" type="ORF">DAPPUDRAFT_120872</name>
</gene>
<keyword evidence="2" id="KW-1185">Reference proteome</keyword>
<accession>E9I2E0</accession>
<reference evidence="1 2" key="1">
    <citation type="journal article" date="2011" name="Science">
        <title>The ecoresponsive genome of Daphnia pulex.</title>
        <authorList>
            <person name="Colbourne J.K."/>
            <person name="Pfrender M.E."/>
            <person name="Gilbert D."/>
            <person name="Thomas W.K."/>
            <person name="Tucker A."/>
            <person name="Oakley T.H."/>
            <person name="Tokishita S."/>
            <person name="Aerts A."/>
            <person name="Arnold G.J."/>
            <person name="Basu M.K."/>
            <person name="Bauer D.J."/>
            <person name="Caceres C.E."/>
            <person name="Carmel L."/>
            <person name="Casola C."/>
            <person name="Choi J.H."/>
            <person name="Detter J.C."/>
            <person name="Dong Q."/>
            <person name="Dusheyko S."/>
            <person name="Eads B.D."/>
            <person name="Frohlich T."/>
            <person name="Geiler-Samerotte K.A."/>
            <person name="Gerlach D."/>
            <person name="Hatcher P."/>
            <person name="Jogdeo S."/>
            <person name="Krijgsveld J."/>
            <person name="Kriventseva E.V."/>
            <person name="Kultz D."/>
            <person name="Laforsch C."/>
            <person name="Lindquist E."/>
            <person name="Lopez J."/>
            <person name="Manak J.R."/>
            <person name="Muller J."/>
            <person name="Pangilinan J."/>
            <person name="Patwardhan R.P."/>
            <person name="Pitluck S."/>
            <person name="Pritham E.J."/>
            <person name="Rechtsteiner A."/>
            <person name="Rho M."/>
            <person name="Rogozin I.B."/>
            <person name="Sakarya O."/>
            <person name="Salamov A."/>
            <person name="Schaack S."/>
            <person name="Shapiro H."/>
            <person name="Shiga Y."/>
            <person name="Skalitzky C."/>
            <person name="Smith Z."/>
            <person name="Souvorov A."/>
            <person name="Sung W."/>
            <person name="Tang Z."/>
            <person name="Tsuchiya D."/>
            <person name="Tu H."/>
            <person name="Vos H."/>
            <person name="Wang M."/>
            <person name="Wolf Y.I."/>
            <person name="Yamagata H."/>
            <person name="Yamada T."/>
            <person name="Ye Y."/>
            <person name="Shaw J.R."/>
            <person name="Andrews J."/>
            <person name="Crease T.J."/>
            <person name="Tang H."/>
            <person name="Lucas S.M."/>
            <person name="Robertson H.M."/>
            <person name="Bork P."/>
            <person name="Koonin E.V."/>
            <person name="Zdobnov E.M."/>
            <person name="Grigoriev I.V."/>
            <person name="Lynch M."/>
            <person name="Boore J.L."/>
        </authorList>
    </citation>
    <scope>NUCLEOTIDE SEQUENCE [LARGE SCALE GENOMIC DNA]</scope>
</reference>
<dbReference type="PhylomeDB" id="E9I2E0"/>
<sequence>MAEKGSRLEEENRKMDLDRRSYAVRINQLDERLNAVVQLNHQLKYDCTRLESEHEAMSFEKSGFEQMYLEVKAACEEAETKIQMEGELARREIDAKKQQVGYCSNQML</sequence>
<evidence type="ECO:0000313" key="1">
    <source>
        <dbReference type="EMBL" id="EFX61840.1"/>
    </source>
</evidence>
<dbReference type="HOGENOM" id="CLU_155434_0_0_1"/>
<dbReference type="Proteomes" id="UP000000305">
    <property type="component" value="Unassembled WGS sequence"/>
</dbReference>
<proteinExistence type="predicted"/>
<dbReference type="EMBL" id="GL734067">
    <property type="protein sequence ID" value="EFX61840.1"/>
    <property type="molecule type" value="Genomic_DNA"/>
</dbReference>
<name>E9I2E0_DAPPU</name>
<evidence type="ECO:0000313" key="2">
    <source>
        <dbReference type="Proteomes" id="UP000000305"/>
    </source>
</evidence>